<dbReference type="EMBL" id="QNQT01000002">
    <property type="protein sequence ID" value="RDU37894.1"/>
    <property type="molecule type" value="Genomic_DNA"/>
</dbReference>
<feature type="region of interest" description="Disordered" evidence="1">
    <location>
        <begin position="95"/>
        <end position="118"/>
    </location>
</feature>
<organism evidence="2 3">
    <name type="scientific">Neobacillus piezotolerans</name>
    <dbReference type="NCBI Taxonomy" id="2259171"/>
    <lineage>
        <taxon>Bacteria</taxon>
        <taxon>Bacillati</taxon>
        <taxon>Bacillota</taxon>
        <taxon>Bacilli</taxon>
        <taxon>Bacillales</taxon>
        <taxon>Bacillaceae</taxon>
        <taxon>Neobacillus</taxon>
    </lineage>
</organism>
<sequence>MSESKERQNVEVSERQNVEVSEDQIQKNISKSLDKNENTSKIGHSGNSNVDVNVNVQIETKAIAYALLCSSLARKELTNEEFSFAIKKLEELMHKEQKKEPENQRRHPGPRRHLFGNF</sequence>
<dbReference type="AlphaFoldDB" id="A0A3D8GTU4"/>
<name>A0A3D8GTU4_9BACI</name>
<reference evidence="2 3" key="1">
    <citation type="submission" date="2018-07" db="EMBL/GenBank/DDBJ databases">
        <title>Bacillus sp. YLB-04 draft genome sequence.</title>
        <authorList>
            <person name="Yu L."/>
            <person name="Tang X."/>
        </authorList>
    </citation>
    <scope>NUCLEOTIDE SEQUENCE [LARGE SCALE GENOMIC DNA]</scope>
    <source>
        <strain evidence="2 3">YLB-04</strain>
    </source>
</reference>
<evidence type="ECO:0000256" key="1">
    <source>
        <dbReference type="SAM" id="MobiDB-lite"/>
    </source>
</evidence>
<evidence type="ECO:0000313" key="3">
    <source>
        <dbReference type="Proteomes" id="UP000257144"/>
    </source>
</evidence>
<comment type="caution">
    <text evidence="2">The sequence shown here is derived from an EMBL/GenBank/DDBJ whole genome shotgun (WGS) entry which is preliminary data.</text>
</comment>
<feature type="region of interest" description="Disordered" evidence="1">
    <location>
        <begin position="1"/>
        <end position="49"/>
    </location>
</feature>
<evidence type="ECO:0000313" key="2">
    <source>
        <dbReference type="EMBL" id="RDU37894.1"/>
    </source>
</evidence>
<feature type="compositionally biased region" description="Basic and acidic residues" evidence="1">
    <location>
        <begin position="95"/>
        <end position="105"/>
    </location>
</feature>
<accession>A0A3D8GTU4</accession>
<gene>
    <name evidence="2" type="ORF">DRW41_08755</name>
</gene>
<dbReference type="Proteomes" id="UP000257144">
    <property type="component" value="Unassembled WGS sequence"/>
</dbReference>
<dbReference type="OrthoDB" id="2881225at2"/>
<dbReference type="RefSeq" id="WP_115451564.1">
    <property type="nucleotide sequence ID" value="NZ_QNQT01000002.1"/>
</dbReference>
<proteinExistence type="predicted"/>
<feature type="compositionally biased region" description="Basic residues" evidence="1">
    <location>
        <begin position="106"/>
        <end position="118"/>
    </location>
</feature>
<protein>
    <submittedName>
        <fullName evidence="2">Uncharacterized protein</fullName>
    </submittedName>
</protein>
<feature type="compositionally biased region" description="Basic and acidic residues" evidence="1">
    <location>
        <begin position="1"/>
        <end position="17"/>
    </location>
</feature>
<keyword evidence="3" id="KW-1185">Reference proteome</keyword>